<feature type="compositionally biased region" description="Acidic residues" evidence="8">
    <location>
        <begin position="294"/>
        <end position="303"/>
    </location>
</feature>
<dbReference type="SUPFAM" id="SSF53756">
    <property type="entry name" value="UDP-Glycosyltransferase/glycogen phosphorylase"/>
    <property type="match status" value="1"/>
</dbReference>
<proteinExistence type="inferred from homology"/>
<feature type="compositionally biased region" description="Low complexity" evidence="8">
    <location>
        <begin position="13"/>
        <end position="22"/>
    </location>
</feature>
<evidence type="ECO:0000313" key="11">
    <source>
        <dbReference type="Proteomes" id="UP001302602"/>
    </source>
</evidence>
<comment type="similarity">
    <text evidence="7">Belongs to the glycosyltransferase 28 family.</text>
</comment>
<keyword evidence="7" id="KW-0808">Transferase</keyword>
<comment type="catalytic activity">
    <reaction evidence="6">
        <text>an N-acetyl-alpha-D-glucosaminyl-diphospho-di-trans,poly-cis-dolichol + UDP-N-acetyl-alpha-D-glucosamine = an N,N'-diacetylchitobiosyl-diphospho-di-trans,poly-cis-dolichol + UDP + H(+)</text>
        <dbReference type="Rhea" id="RHEA:23380"/>
        <dbReference type="Rhea" id="RHEA-COMP:19507"/>
        <dbReference type="Rhea" id="RHEA-COMP:19510"/>
        <dbReference type="ChEBI" id="CHEBI:15378"/>
        <dbReference type="ChEBI" id="CHEBI:57269"/>
        <dbReference type="ChEBI" id="CHEBI:57705"/>
        <dbReference type="ChEBI" id="CHEBI:58223"/>
        <dbReference type="ChEBI" id="CHEBI:58427"/>
        <dbReference type="EC" id="2.4.1.141"/>
    </reaction>
</comment>
<dbReference type="PANTHER" id="PTHR47043">
    <property type="entry name" value="UDP-N-ACETYLGLUCOSAMINE TRANSFERASE SUBUNIT ALG13"/>
    <property type="match status" value="1"/>
</dbReference>
<comment type="subcellular location">
    <subcellularLocation>
        <location evidence="7">Endoplasmic reticulum</location>
    </subcellularLocation>
</comment>
<dbReference type="GO" id="GO:0004577">
    <property type="term" value="F:N-acetylglucosaminyldiphosphodolichol N-acetylglucosaminyltransferase activity"/>
    <property type="evidence" value="ECO:0007669"/>
    <property type="project" value="UniProtKB-EC"/>
</dbReference>
<dbReference type="InterPro" id="IPR052474">
    <property type="entry name" value="UDP-GlcNAc_transferase"/>
</dbReference>
<keyword evidence="7" id="KW-0256">Endoplasmic reticulum</keyword>
<dbReference type="PANTHER" id="PTHR47043:SF1">
    <property type="entry name" value="UDP-N-ACETYLGLUCOSAMINE TRANSFERASE SUBUNIT ALG13"/>
    <property type="match status" value="1"/>
</dbReference>
<dbReference type="Proteomes" id="UP001302602">
    <property type="component" value="Unassembled WGS sequence"/>
</dbReference>
<protein>
    <recommendedName>
        <fullName evidence="3 7">UDP-N-acetylglucosamine transferase subunit ALG13</fullName>
        <ecNumber evidence="2 7">2.4.1.141</ecNumber>
    </recommendedName>
    <alternativeName>
        <fullName evidence="5 7">Asparagine-linked glycosylation protein 13</fullName>
    </alternativeName>
</protein>
<accession>A0AAN6U5F1</accession>
<keyword evidence="11" id="KW-1185">Reference proteome</keyword>
<dbReference type="GO" id="GO:0006488">
    <property type="term" value="P:dolichol-linked oligosaccharide biosynthetic process"/>
    <property type="evidence" value="ECO:0007669"/>
    <property type="project" value="TreeGrafter"/>
</dbReference>
<evidence type="ECO:0000256" key="2">
    <source>
        <dbReference type="ARBA" id="ARBA00012614"/>
    </source>
</evidence>
<comment type="function">
    <text evidence="4 7">Involved in protein N-glycosylation. Essential for the second step of the dolichol-linked oligosaccharide pathway.</text>
</comment>
<dbReference type="Pfam" id="PF04101">
    <property type="entry name" value="Glyco_tran_28_C"/>
    <property type="match status" value="1"/>
</dbReference>
<reference evidence="10" key="2">
    <citation type="submission" date="2023-05" db="EMBL/GenBank/DDBJ databases">
        <authorList>
            <consortium name="Lawrence Berkeley National Laboratory"/>
            <person name="Steindorff A."/>
            <person name="Hensen N."/>
            <person name="Bonometti L."/>
            <person name="Westerberg I."/>
            <person name="Brannstrom I.O."/>
            <person name="Guillou S."/>
            <person name="Cros-Aarteil S."/>
            <person name="Calhoun S."/>
            <person name="Haridas S."/>
            <person name="Kuo A."/>
            <person name="Mondo S."/>
            <person name="Pangilinan J."/>
            <person name="Riley R."/>
            <person name="Labutti K."/>
            <person name="Andreopoulos B."/>
            <person name="Lipzen A."/>
            <person name="Chen C."/>
            <person name="Yanf M."/>
            <person name="Daum C."/>
            <person name="Ng V."/>
            <person name="Clum A."/>
            <person name="Ohm R."/>
            <person name="Martin F."/>
            <person name="Silar P."/>
            <person name="Natvig D."/>
            <person name="Lalanne C."/>
            <person name="Gautier V."/>
            <person name="Ament-Velasquez S.L."/>
            <person name="Kruys A."/>
            <person name="Hutchinson M.I."/>
            <person name="Powell A.J."/>
            <person name="Barry K."/>
            <person name="Miller A.N."/>
            <person name="Grigoriev I.V."/>
            <person name="Debuchy R."/>
            <person name="Gladieux P."/>
            <person name="Thoren M.H."/>
            <person name="Johannesson H."/>
        </authorList>
    </citation>
    <scope>NUCLEOTIDE SEQUENCE</scope>
    <source>
        <strain evidence="10">CBS 731.68</strain>
    </source>
</reference>
<name>A0AAN6U5F1_9PEZI</name>
<evidence type="ECO:0000256" key="4">
    <source>
        <dbReference type="ARBA" id="ARBA00024804"/>
    </source>
</evidence>
<evidence type="ECO:0000256" key="6">
    <source>
        <dbReference type="ARBA" id="ARBA00048184"/>
    </source>
</evidence>
<evidence type="ECO:0000256" key="1">
    <source>
        <dbReference type="ARBA" id="ARBA00011198"/>
    </source>
</evidence>
<evidence type="ECO:0000259" key="9">
    <source>
        <dbReference type="Pfam" id="PF04101"/>
    </source>
</evidence>
<reference evidence="10" key="1">
    <citation type="journal article" date="2023" name="Mol. Phylogenet. Evol.">
        <title>Genome-scale phylogeny and comparative genomics of the fungal order Sordariales.</title>
        <authorList>
            <person name="Hensen N."/>
            <person name="Bonometti L."/>
            <person name="Westerberg I."/>
            <person name="Brannstrom I.O."/>
            <person name="Guillou S."/>
            <person name="Cros-Aarteil S."/>
            <person name="Calhoun S."/>
            <person name="Haridas S."/>
            <person name="Kuo A."/>
            <person name="Mondo S."/>
            <person name="Pangilinan J."/>
            <person name="Riley R."/>
            <person name="LaButti K."/>
            <person name="Andreopoulos B."/>
            <person name="Lipzen A."/>
            <person name="Chen C."/>
            <person name="Yan M."/>
            <person name="Daum C."/>
            <person name="Ng V."/>
            <person name="Clum A."/>
            <person name="Steindorff A."/>
            <person name="Ohm R.A."/>
            <person name="Martin F."/>
            <person name="Silar P."/>
            <person name="Natvig D.O."/>
            <person name="Lalanne C."/>
            <person name="Gautier V."/>
            <person name="Ament-Velasquez S.L."/>
            <person name="Kruys A."/>
            <person name="Hutchinson M.I."/>
            <person name="Powell A.J."/>
            <person name="Barry K."/>
            <person name="Miller A.N."/>
            <person name="Grigoriev I.V."/>
            <person name="Debuchy R."/>
            <person name="Gladieux P."/>
            <person name="Hiltunen Thoren M."/>
            <person name="Johannesson H."/>
        </authorList>
    </citation>
    <scope>NUCLEOTIDE SEQUENCE</scope>
    <source>
        <strain evidence="10">CBS 731.68</strain>
    </source>
</reference>
<evidence type="ECO:0000256" key="8">
    <source>
        <dbReference type="SAM" id="MobiDB-lite"/>
    </source>
</evidence>
<feature type="compositionally biased region" description="Basic and acidic residues" evidence="8">
    <location>
        <begin position="28"/>
        <end position="45"/>
    </location>
</feature>
<evidence type="ECO:0000313" key="10">
    <source>
        <dbReference type="EMBL" id="KAK4126717.1"/>
    </source>
</evidence>
<evidence type="ECO:0000256" key="3">
    <source>
        <dbReference type="ARBA" id="ARBA00017468"/>
    </source>
</evidence>
<dbReference type="Gene3D" id="3.40.50.2000">
    <property type="entry name" value="Glycogen Phosphorylase B"/>
    <property type="match status" value="1"/>
</dbReference>
<sequence length="303" mass="31965">MANGVNGVDGDSDSAPSSGSDAVTAAQARERKIQKRDFIHNDRSQAHQTTAPPPPPQLPGRQCLVTVGATAGFRSLLEEVSSAGFLQCLAGHDYRTLEIQCGPDLDAITERVARLTDEERVGISVMCFGYTTEMQSHILACRGEVNVRPAGCVISHGGTGTVGEVLSLGAPLIVVANSTLMDNHQLELAESLENDGLAVIGHLGSLVDAVDLIADRITQGTLDALPPYCPPSFPVSAADRVTLFDWMVLTCYPAEFAAQMNALNQAVLEANFANASQQQPDGNGNGPAEAVNNQEDDGMPQLD</sequence>
<feature type="region of interest" description="Disordered" evidence="8">
    <location>
        <begin position="1"/>
        <end position="60"/>
    </location>
</feature>
<dbReference type="EMBL" id="MU853224">
    <property type="protein sequence ID" value="KAK4126717.1"/>
    <property type="molecule type" value="Genomic_DNA"/>
</dbReference>
<dbReference type="AlphaFoldDB" id="A0AAN6U5F1"/>
<dbReference type="GO" id="GO:0043541">
    <property type="term" value="C:UDP-N-acetylglucosamine transferase complex"/>
    <property type="evidence" value="ECO:0007669"/>
    <property type="project" value="TreeGrafter"/>
</dbReference>
<organism evidence="10 11">
    <name type="scientific">Parathielavia appendiculata</name>
    <dbReference type="NCBI Taxonomy" id="2587402"/>
    <lineage>
        <taxon>Eukaryota</taxon>
        <taxon>Fungi</taxon>
        <taxon>Dikarya</taxon>
        <taxon>Ascomycota</taxon>
        <taxon>Pezizomycotina</taxon>
        <taxon>Sordariomycetes</taxon>
        <taxon>Sordariomycetidae</taxon>
        <taxon>Sordariales</taxon>
        <taxon>Chaetomiaceae</taxon>
        <taxon>Parathielavia</taxon>
    </lineage>
</organism>
<evidence type="ECO:0000256" key="7">
    <source>
        <dbReference type="RuleBase" id="RU362128"/>
    </source>
</evidence>
<evidence type="ECO:0000256" key="5">
    <source>
        <dbReference type="ARBA" id="ARBA00032061"/>
    </source>
</evidence>
<keyword evidence="7" id="KW-0328">Glycosyltransferase</keyword>
<dbReference type="EC" id="2.4.1.141" evidence="2 7"/>
<dbReference type="InterPro" id="IPR007235">
    <property type="entry name" value="Glyco_trans_28_C"/>
</dbReference>
<gene>
    <name evidence="7" type="primary">ALG13</name>
    <name evidence="10" type="ORF">N657DRAFT_565740</name>
</gene>
<comment type="subunit">
    <text evidence="1 7">Heterodimer with ALG14 to form a functional enzyme.</text>
</comment>
<feature type="region of interest" description="Disordered" evidence="8">
    <location>
        <begin position="276"/>
        <end position="303"/>
    </location>
</feature>
<comment type="caution">
    <text evidence="10">The sequence shown here is derived from an EMBL/GenBank/DDBJ whole genome shotgun (WGS) entry which is preliminary data.</text>
</comment>
<feature type="domain" description="Glycosyl transferase family 28 C-terminal" evidence="9">
    <location>
        <begin position="63"/>
        <end position="197"/>
    </location>
</feature>